<dbReference type="AlphaFoldDB" id="A0A1M4ZZN0"/>
<evidence type="ECO:0000256" key="1">
    <source>
        <dbReference type="ARBA" id="ARBA00006479"/>
    </source>
</evidence>
<name>A0A1M4ZZN0_9BACT</name>
<evidence type="ECO:0000313" key="2">
    <source>
        <dbReference type="EMBL" id="SHF23424.1"/>
    </source>
</evidence>
<dbReference type="PANTHER" id="PTHR18964:SF149">
    <property type="entry name" value="BIFUNCTIONAL UDP-N-ACETYLGLUCOSAMINE 2-EPIMERASE_N-ACETYLMANNOSAMINE KINASE"/>
    <property type="match status" value="1"/>
</dbReference>
<dbReference type="STRING" id="1484053.SAMN05444274_104123"/>
<gene>
    <name evidence="2" type="ORF">SAMN05444274_104123</name>
</gene>
<dbReference type="InterPro" id="IPR043129">
    <property type="entry name" value="ATPase_NBD"/>
</dbReference>
<dbReference type="SUPFAM" id="SSF53067">
    <property type="entry name" value="Actin-like ATPase domain"/>
    <property type="match status" value="1"/>
</dbReference>
<sequence>MKNDEEAYFLGIDIGGTKCAVVVGDGNFNVFRRIQFETRVERGYKEILEEFDLHINELFSEFPQQRLAGIGISCGGPLDSQKGVIYSPPNLPGWDNVHIVENFTEKYGVPVAIQNDANACALAEWLMGAGKGTQNMIFLTFGTGMGAGLILNGKLYSGTNDLGGEVGHLRLAESGPVGFGKAGSFEGFCSGGGIAQLAASVVTAKLEKGEKVEFCPDIKKATELTAKDVALAAHKNDTVAREIIRISGEYLGRGLAILIDIINPQCIVIGSIYARNEELFKPHVERILRKEAIPSAFNVCEIKPALLGDSIGDYAALCVAYYNSKN</sequence>
<dbReference type="CDD" id="cd23763">
    <property type="entry name" value="ASKHA_ATPase_ROK"/>
    <property type="match status" value="1"/>
</dbReference>
<proteinExistence type="inferred from homology"/>
<comment type="similarity">
    <text evidence="1">Belongs to the ROK (NagC/XylR) family.</text>
</comment>
<reference evidence="2 3" key="1">
    <citation type="submission" date="2016-11" db="EMBL/GenBank/DDBJ databases">
        <authorList>
            <person name="Jaros S."/>
            <person name="Januszkiewicz K."/>
            <person name="Wedrychowicz H."/>
        </authorList>
    </citation>
    <scope>NUCLEOTIDE SEQUENCE [LARGE SCALE GENOMIC DNA]</scope>
    <source>
        <strain evidence="2 3">DSM 26910</strain>
    </source>
</reference>
<dbReference type="EMBL" id="FQUM01000004">
    <property type="protein sequence ID" value="SHF23424.1"/>
    <property type="molecule type" value="Genomic_DNA"/>
</dbReference>
<protein>
    <submittedName>
        <fullName evidence="2">Glucokinase</fullName>
    </submittedName>
</protein>
<dbReference type="GO" id="GO:0016301">
    <property type="term" value="F:kinase activity"/>
    <property type="evidence" value="ECO:0007669"/>
    <property type="project" value="UniProtKB-KW"/>
</dbReference>
<evidence type="ECO:0000313" key="3">
    <source>
        <dbReference type="Proteomes" id="UP000184164"/>
    </source>
</evidence>
<dbReference type="InterPro" id="IPR000600">
    <property type="entry name" value="ROK"/>
</dbReference>
<dbReference type="Proteomes" id="UP000184164">
    <property type="component" value="Unassembled WGS sequence"/>
</dbReference>
<accession>A0A1M4ZZN0</accession>
<dbReference type="OrthoDB" id="9810372at2"/>
<dbReference type="Pfam" id="PF00480">
    <property type="entry name" value="ROK"/>
    <property type="match status" value="1"/>
</dbReference>
<dbReference type="PANTHER" id="PTHR18964">
    <property type="entry name" value="ROK (REPRESSOR, ORF, KINASE) FAMILY"/>
    <property type="match status" value="1"/>
</dbReference>
<dbReference type="Gene3D" id="3.30.420.40">
    <property type="match status" value="2"/>
</dbReference>
<organism evidence="2 3">
    <name type="scientific">Mariniphaga anaerophila</name>
    <dbReference type="NCBI Taxonomy" id="1484053"/>
    <lineage>
        <taxon>Bacteria</taxon>
        <taxon>Pseudomonadati</taxon>
        <taxon>Bacteroidota</taxon>
        <taxon>Bacteroidia</taxon>
        <taxon>Marinilabiliales</taxon>
        <taxon>Prolixibacteraceae</taxon>
        <taxon>Mariniphaga</taxon>
    </lineage>
</organism>
<keyword evidence="3" id="KW-1185">Reference proteome</keyword>
<dbReference type="RefSeq" id="WP_073001107.1">
    <property type="nucleotide sequence ID" value="NZ_FQUM01000004.1"/>
</dbReference>
<keyword evidence="2" id="KW-0418">Kinase</keyword>
<keyword evidence="2" id="KW-0808">Transferase</keyword>